<dbReference type="Proteomes" id="UP000462435">
    <property type="component" value="Unassembled WGS sequence"/>
</dbReference>
<evidence type="ECO:0008006" key="3">
    <source>
        <dbReference type="Google" id="ProtNLM"/>
    </source>
</evidence>
<comment type="caution">
    <text evidence="1">The sequence shown here is derived from an EMBL/GenBank/DDBJ whole genome shotgun (WGS) entry which is preliminary data.</text>
</comment>
<organism evidence="1 2">
    <name type="scientific">Herbaspirillum frisingense</name>
    <dbReference type="NCBI Taxonomy" id="92645"/>
    <lineage>
        <taxon>Bacteria</taxon>
        <taxon>Pseudomonadati</taxon>
        <taxon>Pseudomonadota</taxon>
        <taxon>Betaproteobacteria</taxon>
        <taxon>Burkholderiales</taxon>
        <taxon>Oxalobacteraceae</taxon>
        <taxon>Herbaspirillum</taxon>
    </lineage>
</organism>
<dbReference type="InterPro" id="IPR014710">
    <property type="entry name" value="RmlC-like_jellyroll"/>
</dbReference>
<name>A0A7V8FVX3_9BURK</name>
<gene>
    <name evidence="1" type="ORF">GAK35_02593</name>
</gene>
<reference evidence="2" key="1">
    <citation type="journal article" date="2020" name="MBio">
        <title>Horizontal gene transfer to a defensive symbiont with a reduced genome amongst a multipartite beetle microbiome.</title>
        <authorList>
            <person name="Waterworth S.C."/>
            <person name="Florez L.V."/>
            <person name="Rees E.R."/>
            <person name="Hertweck C."/>
            <person name="Kaltenpoth M."/>
            <person name="Kwan J.C."/>
        </authorList>
    </citation>
    <scope>NUCLEOTIDE SEQUENCE [LARGE SCALE GENOMIC DNA]</scope>
</reference>
<dbReference type="SUPFAM" id="SSF51182">
    <property type="entry name" value="RmlC-like cupins"/>
    <property type="match status" value="1"/>
</dbReference>
<dbReference type="CDD" id="cd10548">
    <property type="entry name" value="cupin_CDO"/>
    <property type="match status" value="1"/>
</dbReference>
<protein>
    <recommendedName>
        <fullName evidence="3">Cysteine dioxygenase</fullName>
    </recommendedName>
</protein>
<evidence type="ECO:0000313" key="2">
    <source>
        <dbReference type="Proteomes" id="UP000462435"/>
    </source>
</evidence>
<proteinExistence type="predicted"/>
<dbReference type="InterPro" id="IPR011051">
    <property type="entry name" value="RmlC_Cupin_sf"/>
</dbReference>
<evidence type="ECO:0000313" key="1">
    <source>
        <dbReference type="EMBL" id="KAF1042677.1"/>
    </source>
</evidence>
<dbReference type="Gene3D" id="2.60.120.10">
    <property type="entry name" value="Jelly Rolls"/>
    <property type="match status" value="1"/>
</dbReference>
<accession>A0A7V8FVX3</accession>
<dbReference type="AlphaFoldDB" id="A0A7V8FVX3"/>
<sequence length="205" mass="22823">MSIQQQREAAVAATLDQIRKIERDQGVSRDSLQAITAVLQQLANRGDLFSFAQFPPPEQASGKTSTRYYLNREGADTDKDDIALYLNSIIPGKTTIPHNHDTWAVIVAVSGQELNRLYRRDDDGSDPGQAKITLTRELTVQPGTSISFLPDDLHSIHVQGDQPTLHFHLYGRPLDTLSGRIGIDPESGRVLNYNQNFFNRAEQPA</sequence>
<dbReference type="EMBL" id="WNDX01000077">
    <property type="protein sequence ID" value="KAF1042677.1"/>
    <property type="molecule type" value="Genomic_DNA"/>
</dbReference>